<dbReference type="InterPro" id="IPR010985">
    <property type="entry name" value="Ribbon_hlx_hlx"/>
</dbReference>
<dbReference type="InterPro" id="IPR013321">
    <property type="entry name" value="Arc_rbn_hlx_hlx"/>
</dbReference>
<organism evidence="1">
    <name type="scientific">Siphoviridae sp. ctngK14</name>
    <dbReference type="NCBI Taxonomy" id="2827940"/>
    <lineage>
        <taxon>Viruses</taxon>
        <taxon>Duplodnaviria</taxon>
        <taxon>Heunggongvirae</taxon>
        <taxon>Uroviricota</taxon>
        <taxon>Caudoviricetes</taxon>
    </lineage>
</organism>
<name>A0A8S5TCH8_9CAUD</name>
<dbReference type="EMBL" id="BK032793">
    <property type="protein sequence ID" value="DAF60687.1"/>
    <property type="molecule type" value="Genomic_DNA"/>
</dbReference>
<accession>A0A8S5TCH8</accession>
<dbReference type="SUPFAM" id="SSF47598">
    <property type="entry name" value="Ribbon-helix-helix"/>
    <property type="match status" value="1"/>
</dbReference>
<proteinExistence type="predicted"/>
<sequence length="87" mass="9550">MYNKKEREVSAIAERKYTEAQKKSAQKWDAANLDRVSVAMPKGKKDIIKAHAEANSESVNGFINRAIDEAIERDESAPAASEGQGEA</sequence>
<protein>
    <submittedName>
        <fullName evidence="1">Alginate and motility regulator</fullName>
    </submittedName>
</protein>
<dbReference type="GO" id="GO:0006355">
    <property type="term" value="P:regulation of DNA-templated transcription"/>
    <property type="evidence" value="ECO:0007669"/>
    <property type="project" value="InterPro"/>
</dbReference>
<reference evidence="1" key="1">
    <citation type="journal article" date="2021" name="Proc. Natl. Acad. Sci. U.S.A.">
        <title>A Catalog of Tens of Thousands of Viruses from Human Metagenomes Reveals Hidden Associations with Chronic Diseases.</title>
        <authorList>
            <person name="Tisza M.J."/>
            <person name="Buck C.B."/>
        </authorList>
    </citation>
    <scope>NUCLEOTIDE SEQUENCE</scope>
    <source>
        <strain evidence="1">CtngK14</strain>
    </source>
</reference>
<evidence type="ECO:0000313" key="1">
    <source>
        <dbReference type="EMBL" id="DAF60687.1"/>
    </source>
</evidence>
<dbReference type="Gene3D" id="1.10.1220.10">
    <property type="entry name" value="Met repressor-like"/>
    <property type="match status" value="1"/>
</dbReference>